<organism evidence="7 8">
    <name type="scientific">Desulfitobacterium chlororespirans DSM 11544</name>
    <dbReference type="NCBI Taxonomy" id="1121395"/>
    <lineage>
        <taxon>Bacteria</taxon>
        <taxon>Bacillati</taxon>
        <taxon>Bacillota</taxon>
        <taxon>Clostridia</taxon>
        <taxon>Eubacteriales</taxon>
        <taxon>Desulfitobacteriaceae</taxon>
        <taxon>Desulfitobacterium</taxon>
    </lineage>
</organism>
<keyword evidence="4" id="KW-0547">Nucleotide-binding</keyword>
<evidence type="ECO:0000256" key="2">
    <source>
        <dbReference type="ARBA" id="ARBA00022649"/>
    </source>
</evidence>
<dbReference type="Proteomes" id="UP000184010">
    <property type="component" value="Unassembled WGS sequence"/>
</dbReference>
<accession>A0A1M7UY08</accession>
<evidence type="ECO:0000256" key="1">
    <source>
        <dbReference type="ARBA" id="ARBA00022553"/>
    </source>
</evidence>
<dbReference type="PANTHER" id="PTHR34139:SF1">
    <property type="entry name" value="RNASE MJ1380-RELATED"/>
    <property type="match status" value="1"/>
</dbReference>
<dbReference type="AlphaFoldDB" id="A0A1M7UY08"/>
<evidence type="ECO:0000256" key="3">
    <source>
        <dbReference type="ARBA" id="ARBA00022722"/>
    </source>
</evidence>
<comment type="similarity">
    <text evidence="6">Belongs to the HepT RNase toxin family.</text>
</comment>
<evidence type="ECO:0000256" key="5">
    <source>
        <dbReference type="ARBA" id="ARBA00022801"/>
    </source>
</evidence>
<dbReference type="Pfam" id="PF01934">
    <property type="entry name" value="HepT-like"/>
    <property type="match status" value="1"/>
</dbReference>
<dbReference type="InterPro" id="IPR037038">
    <property type="entry name" value="HepT-like_sf"/>
</dbReference>
<gene>
    <name evidence="7" type="ORF">SAMN02745215_05030</name>
</gene>
<dbReference type="Gene3D" id="1.20.120.580">
    <property type="entry name" value="bsu32300-like"/>
    <property type="match status" value="1"/>
</dbReference>
<keyword evidence="5" id="KW-0378">Hydrolase</keyword>
<keyword evidence="8" id="KW-1185">Reference proteome</keyword>
<keyword evidence="3" id="KW-0540">Nuclease</keyword>
<dbReference type="GO" id="GO:0110001">
    <property type="term" value="C:toxin-antitoxin complex"/>
    <property type="evidence" value="ECO:0007669"/>
    <property type="project" value="InterPro"/>
</dbReference>
<dbReference type="InterPro" id="IPR008201">
    <property type="entry name" value="HepT-like"/>
</dbReference>
<evidence type="ECO:0000313" key="7">
    <source>
        <dbReference type="EMBL" id="SHN87921.1"/>
    </source>
</evidence>
<sequence>MSSDKRNIDILRHIIQYCDEVDETHIHFSRSFQTFKSNVAYKNAIALCVLQIGELSGRLSDDFRQAYDGAPWKSIKGLRNIVAHQYGQIDVDVLWNTSTKRIQELKDYCVSIIEKQYVIRTTCK</sequence>
<dbReference type="InterPro" id="IPR051813">
    <property type="entry name" value="HepT_RNase_toxin"/>
</dbReference>
<keyword evidence="2" id="KW-1277">Toxin-antitoxin system</keyword>
<keyword evidence="1" id="KW-0597">Phosphoprotein</keyword>
<proteinExistence type="inferred from homology"/>
<dbReference type="EMBL" id="FRDN01000021">
    <property type="protein sequence ID" value="SHN87921.1"/>
    <property type="molecule type" value="Genomic_DNA"/>
</dbReference>
<dbReference type="STRING" id="1121395.SAMN02745215_05030"/>
<reference evidence="8" key="1">
    <citation type="submission" date="2016-12" db="EMBL/GenBank/DDBJ databases">
        <authorList>
            <person name="Varghese N."/>
            <person name="Submissions S."/>
        </authorList>
    </citation>
    <scope>NUCLEOTIDE SEQUENCE [LARGE SCALE GENOMIC DNA]</scope>
    <source>
        <strain evidence="8">DSM 11544</strain>
    </source>
</reference>
<evidence type="ECO:0000256" key="4">
    <source>
        <dbReference type="ARBA" id="ARBA00022741"/>
    </source>
</evidence>
<name>A0A1M7UY08_9FIRM</name>
<protein>
    <submittedName>
        <fullName evidence="7">Uncharacterized conserved protein, contains HEPN domain</fullName>
    </submittedName>
</protein>
<dbReference type="GO" id="GO:0000166">
    <property type="term" value="F:nucleotide binding"/>
    <property type="evidence" value="ECO:0007669"/>
    <property type="project" value="UniProtKB-KW"/>
</dbReference>
<dbReference type="GO" id="GO:0004540">
    <property type="term" value="F:RNA nuclease activity"/>
    <property type="evidence" value="ECO:0007669"/>
    <property type="project" value="InterPro"/>
</dbReference>
<dbReference type="RefSeq" id="WP_072775103.1">
    <property type="nucleotide sequence ID" value="NZ_FRDN01000021.1"/>
</dbReference>
<dbReference type="GO" id="GO:0016787">
    <property type="term" value="F:hydrolase activity"/>
    <property type="evidence" value="ECO:0007669"/>
    <property type="project" value="UniProtKB-KW"/>
</dbReference>
<evidence type="ECO:0000313" key="8">
    <source>
        <dbReference type="Proteomes" id="UP000184010"/>
    </source>
</evidence>
<evidence type="ECO:0000256" key="6">
    <source>
        <dbReference type="ARBA" id="ARBA00024207"/>
    </source>
</evidence>
<dbReference type="PANTHER" id="PTHR34139">
    <property type="entry name" value="UPF0331 PROTEIN MJ0127"/>
    <property type="match status" value="1"/>
</dbReference>